<name>A0A397F599_APHAT</name>
<proteinExistence type="predicted"/>
<evidence type="ECO:0000259" key="2">
    <source>
        <dbReference type="PROSITE" id="PS50013"/>
    </source>
</evidence>
<evidence type="ECO:0000313" key="4">
    <source>
        <dbReference type="Proteomes" id="UP000266196"/>
    </source>
</evidence>
<feature type="region of interest" description="Disordered" evidence="1">
    <location>
        <begin position="1"/>
        <end position="21"/>
    </location>
</feature>
<dbReference type="InterPro" id="IPR016197">
    <property type="entry name" value="Chromo-like_dom_sf"/>
</dbReference>
<dbReference type="Gene3D" id="2.40.50.40">
    <property type="match status" value="1"/>
</dbReference>
<gene>
    <name evidence="3" type="ORF">DYB31_008286</name>
</gene>
<dbReference type="AlphaFoldDB" id="A0A397F599"/>
<reference evidence="3 4" key="1">
    <citation type="submission" date="2018-08" db="EMBL/GenBank/DDBJ databases">
        <title>Aphanomyces genome sequencing and annotation.</title>
        <authorList>
            <person name="Minardi D."/>
            <person name="Oidtmann B."/>
            <person name="Van Der Giezen M."/>
            <person name="Studholme D.J."/>
        </authorList>
    </citation>
    <scope>NUCLEOTIDE SEQUENCE [LARGE SCALE GENOMIC DNA]</scope>
    <source>
        <strain evidence="3 4">197901</strain>
    </source>
</reference>
<accession>A0A397F599</accession>
<sequence length="268" mass="29986">MHRNVAVRSEKLRQQARGRRDRKSQVKFAGFSVGDFVLVGSVVNRPTKLALHWRGPCQVTRVITDHVMETHQLVRPYEVTVHHACRLKMYHEGGREVTEDLEAQIAFGDGGFHVEHLDEARCVDGQHQVLVKWLGLDDEESSWENLLRICWTTFQSYNLDWKVVPGAVACLDAAVTKDANAVAVVFCIDLINTNRILYSTTSYEATGGGRHEESPLTWRSVAATTIAIDALVVLAVDTQGFVYKLQQAGVNGSWGRCCWHIQCPTSQG</sequence>
<dbReference type="PROSITE" id="PS50013">
    <property type="entry name" value="CHROMO_2"/>
    <property type="match status" value="1"/>
</dbReference>
<dbReference type="InterPro" id="IPR000953">
    <property type="entry name" value="Chromo/chromo_shadow_dom"/>
</dbReference>
<organism evidence="3 4">
    <name type="scientific">Aphanomyces astaci</name>
    <name type="common">Crayfish plague agent</name>
    <dbReference type="NCBI Taxonomy" id="112090"/>
    <lineage>
        <taxon>Eukaryota</taxon>
        <taxon>Sar</taxon>
        <taxon>Stramenopiles</taxon>
        <taxon>Oomycota</taxon>
        <taxon>Saprolegniomycetes</taxon>
        <taxon>Saprolegniales</taxon>
        <taxon>Verrucalvaceae</taxon>
        <taxon>Aphanomyces</taxon>
    </lineage>
</organism>
<dbReference type="SUPFAM" id="SSF54160">
    <property type="entry name" value="Chromo domain-like"/>
    <property type="match status" value="1"/>
</dbReference>
<dbReference type="Proteomes" id="UP000266196">
    <property type="component" value="Unassembled WGS sequence"/>
</dbReference>
<feature type="domain" description="Chromo" evidence="2">
    <location>
        <begin position="112"/>
        <end position="144"/>
    </location>
</feature>
<dbReference type="CDD" id="cd00024">
    <property type="entry name" value="CD_CSD"/>
    <property type="match status" value="1"/>
</dbReference>
<protein>
    <recommendedName>
        <fullName evidence="2">Chromo domain-containing protein</fullName>
    </recommendedName>
</protein>
<comment type="caution">
    <text evidence="3">The sequence shown here is derived from an EMBL/GenBank/DDBJ whole genome shotgun (WGS) entry which is preliminary data.</text>
</comment>
<evidence type="ECO:0000313" key="3">
    <source>
        <dbReference type="EMBL" id="RHZ08269.1"/>
    </source>
</evidence>
<evidence type="ECO:0000256" key="1">
    <source>
        <dbReference type="SAM" id="MobiDB-lite"/>
    </source>
</evidence>
<dbReference type="EMBL" id="QUTE01012024">
    <property type="protein sequence ID" value="RHZ08269.1"/>
    <property type="molecule type" value="Genomic_DNA"/>
</dbReference>
<dbReference type="VEuPathDB" id="FungiDB:H257_16401"/>